<evidence type="ECO:0000256" key="7">
    <source>
        <dbReference type="ARBA" id="ARBA00022840"/>
    </source>
</evidence>
<dbReference type="InterPro" id="IPR003439">
    <property type="entry name" value="ABC_transporter-like_ATP-bd"/>
</dbReference>
<dbReference type="PANTHER" id="PTHR43166">
    <property type="entry name" value="AMINO ACID IMPORT ATP-BINDING PROTEIN"/>
    <property type="match status" value="1"/>
</dbReference>
<dbReference type="InterPro" id="IPR018449">
    <property type="entry name" value="NIL_domain"/>
</dbReference>
<evidence type="ECO:0000256" key="8">
    <source>
        <dbReference type="ARBA" id="ARBA00022967"/>
    </source>
</evidence>
<dbReference type="HOGENOM" id="CLU_000604_1_3_7"/>
<gene>
    <name evidence="12" type="ORF">GPICK_01495</name>
</gene>
<keyword evidence="6" id="KW-0547">Nucleotide-binding</keyword>
<dbReference type="STRING" id="345632.GPICK_01495"/>
<keyword evidence="9" id="KW-0029">Amino-acid transport</keyword>
<dbReference type="Pfam" id="PF09383">
    <property type="entry name" value="NIL"/>
    <property type="match status" value="1"/>
</dbReference>
<dbReference type="SUPFAM" id="SSF52540">
    <property type="entry name" value="P-loop containing nucleoside triphosphate hydrolases"/>
    <property type="match status" value="1"/>
</dbReference>
<proteinExistence type="inferred from homology"/>
<keyword evidence="13" id="KW-1185">Reference proteome</keyword>
<dbReference type="GO" id="GO:0016887">
    <property type="term" value="F:ATP hydrolysis activity"/>
    <property type="evidence" value="ECO:0007669"/>
    <property type="project" value="InterPro"/>
</dbReference>
<dbReference type="Pfam" id="PF00005">
    <property type="entry name" value="ABC_tran"/>
    <property type="match status" value="1"/>
</dbReference>
<dbReference type="CDD" id="cd03258">
    <property type="entry name" value="ABC_MetN_methionine_transporter"/>
    <property type="match status" value="1"/>
</dbReference>
<dbReference type="EMBL" id="CP009788">
    <property type="protein sequence ID" value="AJE02225.1"/>
    <property type="molecule type" value="Genomic_DNA"/>
</dbReference>
<dbReference type="OrthoDB" id="5429817at2"/>
<organism evidence="12 13">
    <name type="scientific">Geobacter pickeringii</name>
    <dbReference type="NCBI Taxonomy" id="345632"/>
    <lineage>
        <taxon>Bacteria</taxon>
        <taxon>Pseudomonadati</taxon>
        <taxon>Thermodesulfobacteriota</taxon>
        <taxon>Desulfuromonadia</taxon>
        <taxon>Geobacterales</taxon>
        <taxon>Geobacteraceae</taxon>
        <taxon>Geobacter</taxon>
    </lineage>
</organism>
<dbReference type="PROSITE" id="PS50893">
    <property type="entry name" value="ABC_TRANSPORTER_2"/>
    <property type="match status" value="1"/>
</dbReference>
<dbReference type="Gene3D" id="3.30.70.260">
    <property type="match status" value="1"/>
</dbReference>
<evidence type="ECO:0000259" key="11">
    <source>
        <dbReference type="PROSITE" id="PS50893"/>
    </source>
</evidence>
<accession>A0A0B5BCC3</accession>
<dbReference type="InterPro" id="IPR017871">
    <property type="entry name" value="ABC_transporter-like_CS"/>
</dbReference>
<dbReference type="InterPro" id="IPR003593">
    <property type="entry name" value="AAA+_ATPase"/>
</dbReference>
<comment type="function">
    <text evidence="1">Part of the ABC transporter FtsEX involved in cellular division. Important for assembly or stability of the septal ring.</text>
</comment>
<evidence type="ECO:0000256" key="9">
    <source>
        <dbReference type="ARBA" id="ARBA00022970"/>
    </source>
</evidence>
<evidence type="ECO:0000256" key="4">
    <source>
        <dbReference type="ARBA" id="ARBA00022448"/>
    </source>
</evidence>
<dbReference type="Proteomes" id="UP000057609">
    <property type="component" value="Chromosome"/>
</dbReference>
<dbReference type="InterPro" id="IPR045865">
    <property type="entry name" value="ACT-like_dom_sf"/>
</dbReference>
<dbReference type="InterPro" id="IPR027417">
    <property type="entry name" value="P-loop_NTPase"/>
</dbReference>
<dbReference type="PROSITE" id="PS00211">
    <property type="entry name" value="ABC_TRANSPORTER_1"/>
    <property type="match status" value="1"/>
</dbReference>
<dbReference type="GO" id="GO:0006865">
    <property type="term" value="P:amino acid transport"/>
    <property type="evidence" value="ECO:0007669"/>
    <property type="project" value="UniProtKB-KW"/>
</dbReference>
<keyword evidence="4" id="KW-0813">Transport</keyword>
<dbReference type="SMART" id="SM00930">
    <property type="entry name" value="NIL"/>
    <property type="match status" value="1"/>
</dbReference>
<evidence type="ECO:0000313" key="12">
    <source>
        <dbReference type="EMBL" id="AJE02225.1"/>
    </source>
</evidence>
<evidence type="ECO:0000256" key="2">
    <source>
        <dbReference type="ARBA" id="ARBA00005417"/>
    </source>
</evidence>
<keyword evidence="10" id="KW-0472">Membrane</keyword>
<keyword evidence="7" id="KW-0067">ATP-binding</keyword>
<dbReference type="InterPro" id="IPR050086">
    <property type="entry name" value="MetN_ABC_transporter-like"/>
</dbReference>
<dbReference type="FunFam" id="3.40.50.300:FF:000056">
    <property type="entry name" value="Cell division ATP-binding protein FtsE"/>
    <property type="match status" value="1"/>
</dbReference>
<protein>
    <recommendedName>
        <fullName evidence="3">Cell division ATP-binding protein FtsE</fullName>
    </recommendedName>
</protein>
<comment type="similarity">
    <text evidence="2">Belongs to the ABC transporter superfamily.</text>
</comment>
<dbReference type="RefSeq" id="WP_039739913.1">
    <property type="nucleotide sequence ID" value="NZ_CP009788.1"/>
</dbReference>
<reference evidence="12 13" key="1">
    <citation type="journal article" date="2015" name="Genome Announc.">
        <title>Complete Genome of Geobacter pickeringii G13T, a Metal-Reducing Isolate from Sedimentary Kaolin Deposits.</title>
        <authorList>
            <person name="Badalamenti J.P."/>
            <person name="Bond D.R."/>
        </authorList>
    </citation>
    <scope>NUCLEOTIDE SEQUENCE [LARGE SCALE GENOMIC DNA]</scope>
    <source>
        <strain evidence="12 13">G13</strain>
    </source>
</reference>
<evidence type="ECO:0000256" key="3">
    <source>
        <dbReference type="ARBA" id="ARBA00020019"/>
    </source>
</evidence>
<dbReference type="SMART" id="SM00382">
    <property type="entry name" value="AAA"/>
    <property type="match status" value="1"/>
</dbReference>
<dbReference type="SUPFAM" id="SSF55021">
    <property type="entry name" value="ACT-like"/>
    <property type="match status" value="1"/>
</dbReference>
<evidence type="ECO:0000313" key="13">
    <source>
        <dbReference type="Proteomes" id="UP000057609"/>
    </source>
</evidence>
<evidence type="ECO:0000256" key="1">
    <source>
        <dbReference type="ARBA" id="ARBA00002579"/>
    </source>
</evidence>
<dbReference type="AlphaFoldDB" id="A0A0B5BCC3"/>
<name>A0A0B5BCC3_9BACT</name>
<evidence type="ECO:0000256" key="10">
    <source>
        <dbReference type="ARBA" id="ARBA00023136"/>
    </source>
</evidence>
<feature type="domain" description="ABC transporter" evidence="11">
    <location>
        <begin position="8"/>
        <end position="247"/>
    </location>
</feature>
<evidence type="ECO:0000256" key="6">
    <source>
        <dbReference type="ARBA" id="ARBA00022741"/>
    </source>
</evidence>
<evidence type="ECO:0000256" key="5">
    <source>
        <dbReference type="ARBA" id="ARBA00022475"/>
    </source>
</evidence>
<dbReference type="InterPro" id="IPR041701">
    <property type="entry name" value="MetN_ABC"/>
</dbReference>
<dbReference type="KEGG" id="gpi:GPICK_01495"/>
<dbReference type="GO" id="GO:0005886">
    <property type="term" value="C:plasma membrane"/>
    <property type="evidence" value="ECO:0007669"/>
    <property type="project" value="UniProtKB-ARBA"/>
</dbReference>
<sequence>MDAISPIIKIENFNKTFLLNGEKVTVLDDINLEIEKGDIFGIIGESGAGKSTLVRCMNYLEKPTSGRITVDGQDLSRLTERELREARRSICMIFQQFNLLMQRTAERNILFPLEIAGVGKQEAKARTRELLELVGLSDKADHYPSQLSGGQKQRVAIARALAVDPTVILCDEATSALDPATTRSILALLKDINKRLGITIVVVTHEMSVIEEICQHVAIIDKSRIVEAGTVQEIFAHPKTQAAQRLVYPDAKMMERFIGKRCCRIVFDGSSSSSPTVASMILECKAPVNIMYADMRDIDGVAFGELVLQLPEDENLASKVVGYFRTHNLFVEELGDNAG</sequence>
<dbReference type="Gene3D" id="3.40.50.300">
    <property type="entry name" value="P-loop containing nucleotide triphosphate hydrolases"/>
    <property type="match status" value="1"/>
</dbReference>
<dbReference type="GO" id="GO:0005524">
    <property type="term" value="F:ATP binding"/>
    <property type="evidence" value="ECO:0007669"/>
    <property type="project" value="UniProtKB-KW"/>
</dbReference>
<keyword evidence="5" id="KW-1003">Cell membrane</keyword>
<dbReference type="PANTHER" id="PTHR43166:SF30">
    <property type="entry name" value="METHIONINE IMPORT ATP-BINDING PROTEIN METN"/>
    <property type="match status" value="1"/>
</dbReference>
<keyword evidence="8" id="KW-1278">Translocase</keyword>